<dbReference type="GO" id="GO:0005524">
    <property type="term" value="F:ATP binding"/>
    <property type="evidence" value="ECO:0007669"/>
    <property type="project" value="UniProtKB-KW"/>
</dbReference>
<comment type="caution">
    <text evidence="6">The sequence shown here is derived from an EMBL/GenBank/DDBJ whole genome shotgun (WGS) entry which is preliminary data.</text>
</comment>
<keyword evidence="3" id="KW-0067">ATP-binding</keyword>
<proteinExistence type="predicted"/>
<dbReference type="AlphaFoldDB" id="A0AAN6KFA8"/>
<evidence type="ECO:0000259" key="5">
    <source>
        <dbReference type="PROSITE" id="PS51194"/>
    </source>
</evidence>
<dbReference type="SUPFAM" id="SSF52540">
    <property type="entry name" value="P-loop containing nucleoside triphosphate hydrolases"/>
    <property type="match status" value="1"/>
</dbReference>
<dbReference type="Pfam" id="PF00271">
    <property type="entry name" value="Helicase_C"/>
    <property type="match status" value="1"/>
</dbReference>
<dbReference type="PANTHER" id="PTHR45626:SF51">
    <property type="entry name" value="SNF2-RELATED DOMAIN-CONTAINING PROTEIN"/>
    <property type="match status" value="1"/>
</dbReference>
<sequence>MTGVSQLQDAQNYVNERAGAHDPGEGLAGAGVRALAAARHGTVEEERVVKSSRKKKAVKTVLMKSGVPTSSLEGEPTLKRRSSFGAKGGKSSPKKLLTQAFKVTKPQKSTSTPAEASSGPGTSQPSKKRRRSELEAMDFSPDSPYLQGRIIGTASAKLSYLISQILKYYKDEKILVFYDGDNVAYYIAQMLELLHIKHEIYAKSLSAALKAEYVVRFDQEPQDRVLLMDVKQAAFGLNLSSASRIYFVNPVCRPDIEAQAIKRAHRIGQTRKVCVETLVLRGTIEGKMLERARRMTRSEHMDAKVLEDDGGVREIIQSARMLPVFLEEQDGYRQMAALEEPQQL</sequence>
<dbReference type="CDD" id="cd18793">
    <property type="entry name" value="SF2_C_SNF"/>
    <property type="match status" value="1"/>
</dbReference>
<dbReference type="PANTHER" id="PTHR45626">
    <property type="entry name" value="TRANSCRIPTION TERMINATION FACTOR 2-RELATED"/>
    <property type="match status" value="1"/>
</dbReference>
<feature type="compositionally biased region" description="Polar residues" evidence="4">
    <location>
        <begin position="106"/>
        <end position="125"/>
    </location>
</feature>
<dbReference type="InterPro" id="IPR049730">
    <property type="entry name" value="SNF2/RAD54-like_C"/>
</dbReference>
<evidence type="ECO:0000256" key="3">
    <source>
        <dbReference type="ARBA" id="ARBA00022840"/>
    </source>
</evidence>
<dbReference type="InterPro" id="IPR001650">
    <property type="entry name" value="Helicase_C-like"/>
</dbReference>
<dbReference type="GO" id="GO:0006281">
    <property type="term" value="P:DNA repair"/>
    <property type="evidence" value="ECO:0007669"/>
    <property type="project" value="TreeGrafter"/>
</dbReference>
<evidence type="ECO:0000256" key="1">
    <source>
        <dbReference type="ARBA" id="ARBA00022741"/>
    </source>
</evidence>
<feature type="region of interest" description="Disordered" evidence="4">
    <location>
        <begin position="40"/>
        <end position="140"/>
    </location>
</feature>
<evidence type="ECO:0000256" key="4">
    <source>
        <dbReference type="SAM" id="MobiDB-lite"/>
    </source>
</evidence>
<dbReference type="PROSITE" id="PS51194">
    <property type="entry name" value="HELICASE_CTER"/>
    <property type="match status" value="1"/>
</dbReference>
<dbReference type="GO" id="GO:0016787">
    <property type="term" value="F:hydrolase activity"/>
    <property type="evidence" value="ECO:0007669"/>
    <property type="project" value="UniProtKB-KW"/>
</dbReference>
<organism evidence="6 7">
    <name type="scientific">Friedmanniomyces endolithicus</name>
    <dbReference type="NCBI Taxonomy" id="329885"/>
    <lineage>
        <taxon>Eukaryota</taxon>
        <taxon>Fungi</taxon>
        <taxon>Dikarya</taxon>
        <taxon>Ascomycota</taxon>
        <taxon>Pezizomycotina</taxon>
        <taxon>Dothideomycetes</taxon>
        <taxon>Dothideomycetidae</taxon>
        <taxon>Mycosphaerellales</taxon>
        <taxon>Teratosphaeriaceae</taxon>
        <taxon>Friedmanniomyces</taxon>
    </lineage>
</organism>
<gene>
    <name evidence="6" type="ORF">LTR91_012520</name>
</gene>
<feature type="region of interest" description="Disordered" evidence="4">
    <location>
        <begin position="1"/>
        <end position="27"/>
    </location>
</feature>
<evidence type="ECO:0000256" key="2">
    <source>
        <dbReference type="ARBA" id="ARBA00022801"/>
    </source>
</evidence>
<evidence type="ECO:0000313" key="7">
    <source>
        <dbReference type="Proteomes" id="UP001175353"/>
    </source>
</evidence>
<accession>A0AAN6KFA8</accession>
<protein>
    <recommendedName>
        <fullName evidence="5">Helicase C-terminal domain-containing protein</fullName>
    </recommendedName>
</protein>
<keyword evidence="2" id="KW-0378">Hydrolase</keyword>
<evidence type="ECO:0000313" key="6">
    <source>
        <dbReference type="EMBL" id="KAK0979614.1"/>
    </source>
</evidence>
<dbReference type="InterPro" id="IPR050628">
    <property type="entry name" value="SNF2_RAD54_helicase_TF"/>
</dbReference>
<reference evidence="6" key="1">
    <citation type="submission" date="2023-06" db="EMBL/GenBank/DDBJ databases">
        <title>Black Yeasts Isolated from many extreme environments.</title>
        <authorList>
            <person name="Coleine C."/>
            <person name="Stajich J.E."/>
            <person name="Selbmann L."/>
        </authorList>
    </citation>
    <scope>NUCLEOTIDE SEQUENCE</scope>
    <source>
        <strain evidence="6">CCFEE 5200</strain>
    </source>
</reference>
<feature type="compositionally biased region" description="Polar residues" evidence="4">
    <location>
        <begin position="1"/>
        <end position="14"/>
    </location>
</feature>
<keyword evidence="7" id="KW-1185">Reference proteome</keyword>
<keyword evidence="1" id="KW-0547">Nucleotide-binding</keyword>
<dbReference type="Proteomes" id="UP001175353">
    <property type="component" value="Unassembled WGS sequence"/>
</dbReference>
<dbReference type="InterPro" id="IPR027417">
    <property type="entry name" value="P-loop_NTPase"/>
</dbReference>
<feature type="domain" description="Helicase C-terminal" evidence="5">
    <location>
        <begin position="161"/>
        <end position="304"/>
    </location>
</feature>
<name>A0AAN6KFA8_9PEZI</name>
<dbReference type="GO" id="GO:0005634">
    <property type="term" value="C:nucleus"/>
    <property type="evidence" value="ECO:0007669"/>
    <property type="project" value="TreeGrafter"/>
</dbReference>
<dbReference type="GO" id="GO:0008094">
    <property type="term" value="F:ATP-dependent activity, acting on DNA"/>
    <property type="evidence" value="ECO:0007669"/>
    <property type="project" value="TreeGrafter"/>
</dbReference>
<dbReference type="EMBL" id="JAUJLE010000121">
    <property type="protein sequence ID" value="KAK0979614.1"/>
    <property type="molecule type" value="Genomic_DNA"/>
</dbReference>
<dbReference type="Gene3D" id="3.40.50.300">
    <property type="entry name" value="P-loop containing nucleotide triphosphate hydrolases"/>
    <property type="match status" value="1"/>
</dbReference>